<keyword evidence="1" id="KW-0378">Hydrolase</keyword>
<name>A0ABN9ITJ1_9RALS</name>
<proteinExistence type="predicted"/>
<dbReference type="Gene3D" id="3.40.50.1240">
    <property type="entry name" value="Phosphoglycerate mutase-like"/>
    <property type="match status" value="1"/>
</dbReference>
<gene>
    <name evidence="2" type="ORF">LMG19083_02188</name>
</gene>
<dbReference type="EMBL" id="CATZBU010000004">
    <property type="protein sequence ID" value="CAJ0791704.1"/>
    <property type="molecule type" value="Genomic_DNA"/>
</dbReference>
<dbReference type="RefSeq" id="WP_316665698.1">
    <property type="nucleotide sequence ID" value="NZ_CATZBU010000004.1"/>
</dbReference>
<dbReference type="PANTHER" id="PTHR20935">
    <property type="entry name" value="PHOSPHOGLYCERATE MUTASE-RELATED"/>
    <property type="match status" value="1"/>
</dbReference>
<accession>A0ABN9ITJ1</accession>
<dbReference type="InterPro" id="IPR029033">
    <property type="entry name" value="His_PPase_superfam"/>
</dbReference>
<keyword evidence="3" id="KW-1185">Reference proteome</keyword>
<dbReference type="PANTHER" id="PTHR20935:SF0">
    <property type="entry name" value="SERINE_THREONINE-PROTEIN PHOSPHATASE PGAM5, MITOCHONDRIAL"/>
    <property type="match status" value="1"/>
</dbReference>
<sequence>MAELYLVRHGQASFGAADYDRLSERGEQQSVWLGEYFARQDIVFDRVICGTLRRHGQTVDGILRGMGISGTAHEQHAGLNEYDFQGLFAALGEDFPALTQLASGSMRDHYRALKQVLHLWSEGKIRGPLPETWATFQQRVADARTAIQAGGGQRVLAVSSGGPIAVTAQQVLAAPPTSAIALNLQIRNSSVSQYFFNAQSFQLATFNGIPHLDEPARRAFQTYG</sequence>
<dbReference type="SUPFAM" id="SSF53254">
    <property type="entry name" value="Phosphoglycerate mutase-like"/>
    <property type="match status" value="1"/>
</dbReference>
<dbReference type="Pfam" id="PF00300">
    <property type="entry name" value="His_Phos_1"/>
    <property type="match status" value="1"/>
</dbReference>
<protein>
    <recommendedName>
        <fullName evidence="4">Histidine phosphatase family protein</fullName>
    </recommendedName>
</protein>
<dbReference type="InterPro" id="IPR013078">
    <property type="entry name" value="His_Pase_superF_clade-1"/>
</dbReference>
<evidence type="ECO:0008006" key="4">
    <source>
        <dbReference type="Google" id="ProtNLM"/>
    </source>
</evidence>
<comment type="caution">
    <text evidence="2">The sequence shown here is derived from an EMBL/GenBank/DDBJ whole genome shotgun (WGS) entry which is preliminary data.</text>
</comment>
<organism evidence="2 3">
    <name type="scientific">Ralstonia psammae</name>
    <dbReference type="NCBI Taxonomy" id="3058598"/>
    <lineage>
        <taxon>Bacteria</taxon>
        <taxon>Pseudomonadati</taxon>
        <taxon>Pseudomonadota</taxon>
        <taxon>Betaproteobacteria</taxon>
        <taxon>Burkholderiales</taxon>
        <taxon>Burkholderiaceae</taxon>
        <taxon>Ralstonia</taxon>
    </lineage>
</organism>
<evidence type="ECO:0000256" key="1">
    <source>
        <dbReference type="ARBA" id="ARBA00022801"/>
    </source>
</evidence>
<evidence type="ECO:0000313" key="3">
    <source>
        <dbReference type="Proteomes" id="UP001189813"/>
    </source>
</evidence>
<evidence type="ECO:0000313" key="2">
    <source>
        <dbReference type="EMBL" id="CAJ0791704.1"/>
    </source>
</evidence>
<dbReference type="InterPro" id="IPR051021">
    <property type="entry name" value="Mito_Ser/Thr_phosphatase"/>
</dbReference>
<dbReference type="SMART" id="SM00855">
    <property type="entry name" value="PGAM"/>
    <property type="match status" value="1"/>
</dbReference>
<dbReference type="CDD" id="cd07067">
    <property type="entry name" value="HP_PGM_like"/>
    <property type="match status" value="1"/>
</dbReference>
<reference evidence="2 3" key="1">
    <citation type="submission" date="2023-07" db="EMBL/GenBank/DDBJ databases">
        <authorList>
            <person name="Peeters C."/>
        </authorList>
    </citation>
    <scope>NUCLEOTIDE SEQUENCE [LARGE SCALE GENOMIC DNA]</scope>
    <source>
        <strain evidence="2 3">LMG 19083</strain>
    </source>
</reference>
<dbReference type="Proteomes" id="UP001189813">
    <property type="component" value="Unassembled WGS sequence"/>
</dbReference>